<dbReference type="InterPro" id="IPR052980">
    <property type="entry name" value="Crinkler_effector"/>
</dbReference>
<organism evidence="1 2">
    <name type="scientific">Gonium pectorale</name>
    <name type="common">Green alga</name>
    <dbReference type="NCBI Taxonomy" id="33097"/>
    <lineage>
        <taxon>Eukaryota</taxon>
        <taxon>Viridiplantae</taxon>
        <taxon>Chlorophyta</taxon>
        <taxon>core chlorophytes</taxon>
        <taxon>Chlorophyceae</taxon>
        <taxon>CS clade</taxon>
        <taxon>Chlamydomonadales</taxon>
        <taxon>Volvocaceae</taxon>
        <taxon>Gonium</taxon>
    </lineage>
</organism>
<evidence type="ECO:0000313" key="2">
    <source>
        <dbReference type="Proteomes" id="UP000075714"/>
    </source>
</evidence>
<dbReference type="AlphaFoldDB" id="A0A150GSI7"/>
<dbReference type="Proteomes" id="UP000075714">
    <property type="component" value="Unassembled WGS sequence"/>
</dbReference>
<dbReference type="STRING" id="33097.A0A150GSI7"/>
<dbReference type="PANTHER" id="PTHR33129">
    <property type="entry name" value="PROTEIN KINASE DOMAIN-CONTAINING PROTEIN-RELATED"/>
    <property type="match status" value="1"/>
</dbReference>
<dbReference type="EMBL" id="LSYV01000009">
    <property type="protein sequence ID" value="KXZ52839.1"/>
    <property type="molecule type" value="Genomic_DNA"/>
</dbReference>
<reference evidence="2" key="1">
    <citation type="journal article" date="2016" name="Nat. Commun.">
        <title>The Gonium pectorale genome demonstrates co-option of cell cycle regulation during the evolution of multicellularity.</title>
        <authorList>
            <person name="Hanschen E.R."/>
            <person name="Marriage T.N."/>
            <person name="Ferris P.J."/>
            <person name="Hamaji T."/>
            <person name="Toyoda A."/>
            <person name="Fujiyama A."/>
            <person name="Neme R."/>
            <person name="Noguchi H."/>
            <person name="Minakuchi Y."/>
            <person name="Suzuki M."/>
            <person name="Kawai-Toyooka H."/>
            <person name="Smith D.R."/>
            <person name="Sparks H."/>
            <person name="Anderson J."/>
            <person name="Bakaric R."/>
            <person name="Luria V."/>
            <person name="Karger A."/>
            <person name="Kirschner M.W."/>
            <person name="Durand P.M."/>
            <person name="Michod R.E."/>
            <person name="Nozaki H."/>
            <person name="Olson B.J."/>
        </authorList>
    </citation>
    <scope>NUCLEOTIDE SEQUENCE [LARGE SCALE GENOMIC DNA]</scope>
    <source>
        <strain evidence="2">NIES-2863</strain>
    </source>
</reference>
<sequence length="238" mass="27052">MMAQLRGKEVPPPGELLSLEPGTGFLLHPMFNAIYVRECYPPFFELGARSAVPAGSAQLPRNKMVITLPPCSVDEARILQITSPIRAAYEDMLDEGAKLLYMPVWERGELRDCRSKLYESVPEALVTELYGYYGGVARYVLQHPWQRPTDNLAGLLRMLRSALTGCRTAQIDSTMNAQALDQENTCLLLQFMVDDDDCFELERLRFASHRASEQVINKMRCSRRTRRTSWAWTWNAGS</sequence>
<keyword evidence="2" id="KW-1185">Reference proteome</keyword>
<dbReference type="PANTHER" id="PTHR33129:SF1">
    <property type="entry name" value="ATP-BINDING PROTEIN"/>
    <property type="match status" value="1"/>
</dbReference>
<name>A0A150GSI7_GONPE</name>
<gene>
    <name evidence="1" type="ORF">GPECTOR_8g222</name>
</gene>
<comment type="caution">
    <text evidence="1">The sequence shown here is derived from an EMBL/GenBank/DDBJ whole genome shotgun (WGS) entry which is preliminary data.</text>
</comment>
<dbReference type="OrthoDB" id="526326at2759"/>
<protein>
    <submittedName>
        <fullName evidence="1">Uncharacterized protein</fullName>
    </submittedName>
</protein>
<accession>A0A150GSI7</accession>
<proteinExistence type="predicted"/>
<evidence type="ECO:0000313" key="1">
    <source>
        <dbReference type="EMBL" id="KXZ52839.1"/>
    </source>
</evidence>